<dbReference type="EMBL" id="JAAALK010000290">
    <property type="protein sequence ID" value="KAG8046793.1"/>
    <property type="molecule type" value="Genomic_DNA"/>
</dbReference>
<dbReference type="OrthoDB" id="8118055at2759"/>
<protein>
    <submittedName>
        <fullName evidence="2">Uncharacterized protein</fullName>
    </submittedName>
</protein>
<evidence type="ECO:0000256" key="1">
    <source>
        <dbReference type="SAM" id="Phobius"/>
    </source>
</evidence>
<keyword evidence="1" id="KW-0472">Membrane</keyword>
<evidence type="ECO:0000313" key="2">
    <source>
        <dbReference type="EMBL" id="KAG8046793.1"/>
    </source>
</evidence>
<evidence type="ECO:0000313" key="3">
    <source>
        <dbReference type="Proteomes" id="UP000729402"/>
    </source>
</evidence>
<name>A0A8J5RJA3_ZIZPA</name>
<feature type="transmembrane region" description="Helical" evidence="1">
    <location>
        <begin position="76"/>
        <end position="93"/>
    </location>
</feature>
<organism evidence="2 3">
    <name type="scientific">Zizania palustris</name>
    <name type="common">Northern wild rice</name>
    <dbReference type="NCBI Taxonomy" id="103762"/>
    <lineage>
        <taxon>Eukaryota</taxon>
        <taxon>Viridiplantae</taxon>
        <taxon>Streptophyta</taxon>
        <taxon>Embryophyta</taxon>
        <taxon>Tracheophyta</taxon>
        <taxon>Spermatophyta</taxon>
        <taxon>Magnoliopsida</taxon>
        <taxon>Liliopsida</taxon>
        <taxon>Poales</taxon>
        <taxon>Poaceae</taxon>
        <taxon>BOP clade</taxon>
        <taxon>Oryzoideae</taxon>
        <taxon>Oryzeae</taxon>
        <taxon>Zizaniinae</taxon>
        <taxon>Zizania</taxon>
    </lineage>
</organism>
<proteinExistence type="predicted"/>
<reference evidence="2" key="1">
    <citation type="journal article" date="2021" name="bioRxiv">
        <title>Whole Genome Assembly and Annotation of Northern Wild Rice, Zizania palustris L., Supports a Whole Genome Duplication in the Zizania Genus.</title>
        <authorList>
            <person name="Haas M."/>
            <person name="Kono T."/>
            <person name="Macchietto M."/>
            <person name="Millas R."/>
            <person name="McGilp L."/>
            <person name="Shao M."/>
            <person name="Duquette J."/>
            <person name="Hirsch C.N."/>
            <person name="Kimball J."/>
        </authorList>
    </citation>
    <scope>NUCLEOTIDE SEQUENCE</scope>
    <source>
        <tissue evidence="2">Fresh leaf tissue</tissue>
    </source>
</reference>
<sequence>MLKYKYTCVRLYCNYHFWSTPPHQISPETSPEEDLPPARYRPGGARVHASPSVVVVEGVVPAEHVLLLPQAGKRPVRLALVFLGLVSATFAAWDRLFLVRDYEAEILRLGEEVNLLHDQLRNAGIYLDENRKNGNIIEKDHGEIDPINNERREKVKEAMVHAWNLC</sequence>
<dbReference type="Proteomes" id="UP000729402">
    <property type="component" value="Unassembled WGS sequence"/>
</dbReference>
<comment type="caution">
    <text evidence="2">The sequence shown here is derived from an EMBL/GenBank/DDBJ whole genome shotgun (WGS) entry which is preliminary data.</text>
</comment>
<gene>
    <name evidence="2" type="ORF">GUJ93_ZPchr0008g12262</name>
</gene>
<keyword evidence="1" id="KW-0812">Transmembrane</keyword>
<keyword evidence="1" id="KW-1133">Transmembrane helix</keyword>
<dbReference type="AlphaFoldDB" id="A0A8J5RJA3"/>
<keyword evidence="3" id="KW-1185">Reference proteome</keyword>
<reference evidence="2" key="2">
    <citation type="submission" date="2021-02" db="EMBL/GenBank/DDBJ databases">
        <authorList>
            <person name="Kimball J.A."/>
            <person name="Haas M.W."/>
            <person name="Macchietto M."/>
            <person name="Kono T."/>
            <person name="Duquette J."/>
            <person name="Shao M."/>
        </authorList>
    </citation>
    <scope>NUCLEOTIDE SEQUENCE</scope>
    <source>
        <tissue evidence="2">Fresh leaf tissue</tissue>
    </source>
</reference>
<accession>A0A8J5RJA3</accession>